<name>A0A0F7EGE2_BRELA</name>
<dbReference type="AlphaFoldDB" id="A0A0F7EGE2"/>
<dbReference type="RefSeq" id="WP_031411888.1">
    <property type="nucleotide sequence ID" value="NZ_CP011074.1"/>
</dbReference>
<dbReference type="EMBL" id="CP011074">
    <property type="protein sequence ID" value="AKF93147.1"/>
    <property type="molecule type" value="Genomic_DNA"/>
</dbReference>
<sequence length="66" mass="7909">MELTGQRLFVLWRTFSQLDFLRQIRGRDIPDQSVNELINKVKNLDEVEILPIDTEQLRETVIKLRK</sequence>
<proteinExistence type="predicted"/>
<organism evidence="1">
    <name type="scientific">Brevibacillus laterosporus</name>
    <name type="common">Bacillus laterosporus</name>
    <dbReference type="NCBI Taxonomy" id="1465"/>
    <lineage>
        <taxon>Bacteria</taxon>
        <taxon>Bacillati</taxon>
        <taxon>Bacillota</taxon>
        <taxon>Bacilli</taxon>
        <taxon>Bacillales</taxon>
        <taxon>Paenibacillaceae</taxon>
        <taxon>Brevibacillus</taxon>
    </lineage>
</organism>
<accession>A0A0F7EGE2</accession>
<evidence type="ECO:0000313" key="1">
    <source>
        <dbReference type="EMBL" id="AKF93147.1"/>
    </source>
</evidence>
<reference evidence="1" key="1">
    <citation type="submission" date="2015-03" db="EMBL/GenBank/DDBJ databases">
        <title>MIGS Cultured Bacterial/Archaeal sample from Brevibacillus laterosporus.</title>
        <authorList>
            <person name="Zeng D."/>
            <person name="Zhu L."/>
            <person name="Dong G."/>
            <person name="Ye W."/>
            <person name="Ren D."/>
            <person name="Wu L."/>
            <person name="Xu J."/>
            <person name="Li G."/>
            <person name="Guo L."/>
        </authorList>
    </citation>
    <scope>NUCLEOTIDE SEQUENCE</scope>
    <source>
        <strain evidence="1">B9</strain>
    </source>
</reference>
<gene>
    <name evidence="1" type="ORF">EX87_05380</name>
</gene>
<protein>
    <submittedName>
        <fullName evidence="1">Uncharacterized protein</fullName>
    </submittedName>
</protein>